<dbReference type="Gene3D" id="1.50.10.10">
    <property type="match status" value="1"/>
</dbReference>
<proteinExistence type="predicted"/>
<dbReference type="AlphaFoldDB" id="A0A8H6EC82"/>
<dbReference type="Proteomes" id="UP000541154">
    <property type="component" value="Unassembled WGS sequence"/>
</dbReference>
<name>A0A8H6EC82_PETAA</name>
<accession>A0A8H6EC82</accession>
<sequence>MYSLVYAVSVQRLRSYQHRHSRILTGSGPYAVQAFGYHQPALGCNGELIKEGYSEVLLLCFRDFSGSFGFGAYQGHAAYFRNVHIYDTLNSSFLYMSPLASEDILAEYGTQAKESICFDGSKRDILVWLGDFVHTARILSVITPRANHAQGTLQFLLDSQIAGGELSISPSIGYNMKLTPDAPAPSDSYYLRDYKLLGSISFHDYMQWSCDLS</sequence>
<evidence type="ECO:0000313" key="2">
    <source>
        <dbReference type="Proteomes" id="UP000541154"/>
    </source>
</evidence>
<organism evidence="1 2">
    <name type="scientific">Petromyces alliaceus</name>
    <name type="common">Aspergillus alliaceus</name>
    <dbReference type="NCBI Taxonomy" id="209559"/>
    <lineage>
        <taxon>Eukaryota</taxon>
        <taxon>Fungi</taxon>
        <taxon>Dikarya</taxon>
        <taxon>Ascomycota</taxon>
        <taxon>Pezizomycotina</taxon>
        <taxon>Eurotiomycetes</taxon>
        <taxon>Eurotiomycetidae</taxon>
        <taxon>Eurotiales</taxon>
        <taxon>Aspergillaceae</taxon>
        <taxon>Aspergillus</taxon>
        <taxon>Aspergillus subgen. Circumdati</taxon>
    </lineage>
</organism>
<comment type="caution">
    <text evidence="1">The sequence shown here is derived from an EMBL/GenBank/DDBJ whole genome shotgun (WGS) entry which is preliminary data.</text>
</comment>
<dbReference type="InterPro" id="IPR012341">
    <property type="entry name" value="6hp_glycosidase-like_sf"/>
</dbReference>
<reference evidence="1 2" key="1">
    <citation type="submission" date="2019-04" db="EMBL/GenBank/DDBJ databases">
        <title>Aspergillus burnettii sp. nov., novel species from soil in southeast Queensland.</title>
        <authorList>
            <person name="Gilchrist C.L.M."/>
            <person name="Pitt J.I."/>
            <person name="Lange L."/>
            <person name="Lacey H.J."/>
            <person name="Vuong D."/>
            <person name="Midgley D.J."/>
            <person name="Greenfield P."/>
            <person name="Bradbury M."/>
            <person name="Lacey E."/>
            <person name="Busk P.K."/>
            <person name="Pilgaard B."/>
            <person name="Chooi Y.H."/>
            <person name="Piggott A.M."/>
        </authorList>
    </citation>
    <scope>NUCLEOTIDE SEQUENCE [LARGE SCALE GENOMIC DNA]</scope>
    <source>
        <strain evidence="1 2">FRR 5400</strain>
    </source>
</reference>
<dbReference type="GO" id="GO:0005975">
    <property type="term" value="P:carbohydrate metabolic process"/>
    <property type="evidence" value="ECO:0007669"/>
    <property type="project" value="InterPro"/>
</dbReference>
<gene>
    <name evidence="1" type="ORF">ETB97_011468</name>
</gene>
<evidence type="ECO:0000313" key="1">
    <source>
        <dbReference type="EMBL" id="KAF5866583.1"/>
    </source>
</evidence>
<protein>
    <submittedName>
        <fullName evidence="1">Uncharacterized protein</fullName>
    </submittedName>
</protein>
<dbReference type="EMBL" id="SPNV01000007">
    <property type="protein sequence ID" value="KAF5866583.1"/>
    <property type="molecule type" value="Genomic_DNA"/>
</dbReference>
<keyword evidence="2" id="KW-1185">Reference proteome</keyword>